<keyword evidence="2" id="KW-0812">Transmembrane</keyword>
<dbReference type="InterPro" id="IPR051181">
    <property type="entry name" value="CAF1_poly(A)_ribonucleases"/>
</dbReference>
<evidence type="ECO:0000313" key="4">
    <source>
        <dbReference type="WBParaSite" id="SVE_0983700.1"/>
    </source>
</evidence>
<dbReference type="SUPFAM" id="SSF53098">
    <property type="entry name" value="Ribonuclease H-like"/>
    <property type="match status" value="1"/>
</dbReference>
<keyword evidence="2" id="KW-1133">Transmembrane helix</keyword>
<organism evidence="3 4">
    <name type="scientific">Strongyloides venezuelensis</name>
    <name type="common">Threadworm</name>
    <dbReference type="NCBI Taxonomy" id="75913"/>
    <lineage>
        <taxon>Eukaryota</taxon>
        <taxon>Metazoa</taxon>
        <taxon>Ecdysozoa</taxon>
        <taxon>Nematoda</taxon>
        <taxon>Chromadorea</taxon>
        <taxon>Rhabditida</taxon>
        <taxon>Tylenchina</taxon>
        <taxon>Panagrolaimomorpha</taxon>
        <taxon>Strongyloidoidea</taxon>
        <taxon>Strongyloididae</taxon>
        <taxon>Strongyloides</taxon>
    </lineage>
</organism>
<reference evidence="3" key="1">
    <citation type="submission" date="2014-07" db="EMBL/GenBank/DDBJ databases">
        <authorList>
            <person name="Martin A.A"/>
            <person name="De Silva N."/>
        </authorList>
    </citation>
    <scope>NUCLEOTIDE SEQUENCE</scope>
</reference>
<dbReference type="GO" id="GO:0003723">
    <property type="term" value="F:RNA binding"/>
    <property type="evidence" value="ECO:0007669"/>
    <property type="project" value="TreeGrafter"/>
</dbReference>
<comment type="similarity">
    <text evidence="1">Belongs to the CAF1 family.</text>
</comment>
<dbReference type="GO" id="GO:0000175">
    <property type="term" value="F:3'-5'-RNA exonuclease activity"/>
    <property type="evidence" value="ECO:0007669"/>
    <property type="project" value="TreeGrafter"/>
</dbReference>
<keyword evidence="2" id="KW-0472">Membrane</keyword>
<feature type="transmembrane region" description="Helical" evidence="2">
    <location>
        <begin position="646"/>
        <end position="665"/>
    </location>
</feature>
<dbReference type="GO" id="GO:1990432">
    <property type="term" value="P:siRNA 3'-end processing"/>
    <property type="evidence" value="ECO:0007669"/>
    <property type="project" value="TreeGrafter"/>
</dbReference>
<dbReference type="STRING" id="75913.A0A0K0FLC2"/>
<dbReference type="GO" id="GO:1990431">
    <property type="term" value="P:priRNA 3'-end processing"/>
    <property type="evidence" value="ECO:0007669"/>
    <property type="project" value="TreeGrafter"/>
</dbReference>
<dbReference type="Gene3D" id="3.30.420.10">
    <property type="entry name" value="Ribonuclease H-like superfamily/Ribonuclease H"/>
    <property type="match status" value="2"/>
</dbReference>
<proteinExistence type="inferred from homology"/>
<dbReference type="AlphaFoldDB" id="A0A0K0FLC2"/>
<evidence type="ECO:0000256" key="2">
    <source>
        <dbReference type="SAM" id="Phobius"/>
    </source>
</evidence>
<keyword evidence="3" id="KW-1185">Reference proteome</keyword>
<dbReference type="InterPro" id="IPR012337">
    <property type="entry name" value="RNaseH-like_sf"/>
</dbReference>
<dbReference type="PANTHER" id="PTHR15092">
    <property type="entry name" value="POLY A -SPECIFIC RIBONUCLEASE/TARGET OF EGR1, MEMBER 1"/>
    <property type="match status" value="1"/>
</dbReference>
<accession>A0A0K0FLC2</accession>
<dbReference type="WBParaSite" id="SVE_0983700.1">
    <property type="protein sequence ID" value="SVE_0983700.1"/>
    <property type="gene ID" value="SVE_0983700"/>
</dbReference>
<dbReference type="Proteomes" id="UP000035680">
    <property type="component" value="Unassembled WGS sequence"/>
</dbReference>
<sequence length="674" mass="77422">MITTIDSRNFCDAFSKIEVLLKKATFVAIDFEFFGLPTHLPSEFQPSLSDTPTQRYLKLAESVKSFPPCQMGFTLFMEKDDGKAYDVHPYRMYLYKHTSPIHNDNDSTNNLVRQNSLFSYSSLSFLREHDFNFNDWINLGVNFCNSQELEQYKNLLVSDFPDYSFIGDNFITKLETLRIELEGKMDLCSSPPEFDSSLSSRNSSPTLSVRQHSALVINNNAELEYSSGVVYTYFLTGEITIAANYDNKHVLWNEPLNQLEINAVLYDLTLRYPWYTFTIEDGYKLKAMHVQTKAGYESRVAIARNNLLYSISGASNIIEALSKTTNLPIVLHNASLDVFYLYEYFIEPLPLNYEKAKRYINFSFPCIIDTKFLSMICNSVFKNDGTKLHGYDLKYLKKYFDSKNSLFYRKISGLSLMHIDINLFSKLTKKKNNTTTKYHDAGNDSMITGEVFLKLASCYVLSIQSSITISSLKPLNYRFRDLMYMMKPTVINRIPLAFISTPFINLAGQDPEQFELYHILLRKKRIHFDGINGSNIIINWIKNQFLKITKDDFDMVNEQIKREINMVSTTAKNKYEIKIKEDGNRIEICSISHDVYSEILRIFAVNRSNTFEICDSCKAFAIYGNTLNEKKSFFGSLFNNCIFGTTSYTILSISLIAGISIIAGISNNRSPSSI</sequence>
<dbReference type="InterPro" id="IPR006941">
    <property type="entry name" value="RNase_CAF1"/>
</dbReference>
<evidence type="ECO:0000313" key="3">
    <source>
        <dbReference type="Proteomes" id="UP000035680"/>
    </source>
</evidence>
<dbReference type="GO" id="GO:0005634">
    <property type="term" value="C:nucleus"/>
    <property type="evidence" value="ECO:0007669"/>
    <property type="project" value="TreeGrafter"/>
</dbReference>
<evidence type="ECO:0000256" key="1">
    <source>
        <dbReference type="ARBA" id="ARBA00008372"/>
    </source>
</evidence>
<dbReference type="GO" id="GO:0000289">
    <property type="term" value="P:nuclear-transcribed mRNA poly(A) tail shortening"/>
    <property type="evidence" value="ECO:0007669"/>
    <property type="project" value="TreeGrafter"/>
</dbReference>
<reference evidence="4" key="2">
    <citation type="submission" date="2015-08" db="UniProtKB">
        <authorList>
            <consortium name="WormBaseParasite"/>
        </authorList>
    </citation>
    <scope>IDENTIFICATION</scope>
</reference>
<protein>
    <submittedName>
        <fullName evidence="4">Poly(A)-specific ribonuclease PARN</fullName>
    </submittedName>
</protein>
<dbReference type="InterPro" id="IPR036397">
    <property type="entry name" value="RNaseH_sf"/>
</dbReference>
<dbReference type="Pfam" id="PF04857">
    <property type="entry name" value="CAF1"/>
    <property type="match status" value="1"/>
</dbReference>
<dbReference type="PANTHER" id="PTHR15092:SF44">
    <property type="entry name" value="POLY(A)-SPECIFIC RIBONUCLEASE PARN"/>
    <property type="match status" value="1"/>
</dbReference>
<name>A0A0K0FLC2_STRVS</name>